<name>A0ACB9II26_9ASTR</name>
<organism evidence="1 2">
    <name type="scientific">Smallanthus sonchifolius</name>
    <dbReference type="NCBI Taxonomy" id="185202"/>
    <lineage>
        <taxon>Eukaryota</taxon>
        <taxon>Viridiplantae</taxon>
        <taxon>Streptophyta</taxon>
        <taxon>Embryophyta</taxon>
        <taxon>Tracheophyta</taxon>
        <taxon>Spermatophyta</taxon>
        <taxon>Magnoliopsida</taxon>
        <taxon>eudicotyledons</taxon>
        <taxon>Gunneridae</taxon>
        <taxon>Pentapetalae</taxon>
        <taxon>asterids</taxon>
        <taxon>campanulids</taxon>
        <taxon>Asterales</taxon>
        <taxon>Asteraceae</taxon>
        <taxon>Asteroideae</taxon>
        <taxon>Heliantheae alliance</taxon>
        <taxon>Millerieae</taxon>
        <taxon>Smallanthus</taxon>
    </lineage>
</organism>
<sequence>MLICIDFMVSSWLSNLLFISWRQELSYRAAGMRQTRDVVGQMLGIKQQQASGEERSNRSDRSSSIVVKIK</sequence>
<comment type="caution">
    <text evidence="1">The sequence shown here is derived from an EMBL/GenBank/DDBJ whole genome shotgun (WGS) entry which is preliminary data.</text>
</comment>
<keyword evidence="2" id="KW-1185">Reference proteome</keyword>
<gene>
    <name evidence="1" type="ORF">L1987_23107</name>
</gene>
<proteinExistence type="predicted"/>
<reference evidence="2" key="1">
    <citation type="journal article" date="2022" name="Mol. Ecol. Resour.">
        <title>The genomes of chicory, endive, great burdock and yacon provide insights into Asteraceae palaeo-polyploidization history and plant inulin production.</title>
        <authorList>
            <person name="Fan W."/>
            <person name="Wang S."/>
            <person name="Wang H."/>
            <person name="Wang A."/>
            <person name="Jiang F."/>
            <person name="Liu H."/>
            <person name="Zhao H."/>
            <person name="Xu D."/>
            <person name="Zhang Y."/>
        </authorList>
    </citation>
    <scope>NUCLEOTIDE SEQUENCE [LARGE SCALE GENOMIC DNA]</scope>
    <source>
        <strain evidence="2">cv. Yunnan</strain>
    </source>
</reference>
<protein>
    <submittedName>
        <fullName evidence="1">Uncharacterized protein</fullName>
    </submittedName>
</protein>
<evidence type="ECO:0000313" key="2">
    <source>
        <dbReference type="Proteomes" id="UP001056120"/>
    </source>
</evidence>
<accession>A0ACB9II26</accession>
<reference evidence="1 2" key="2">
    <citation type="journal article" date="2022" name="Mol. Ecol. Resour.">
        <title>The genomes of chicory, endive, great burdock and yacon provide insights into Asteraceae paleo-polyploidization history and plant inulin production.</title>
        <authorList>
            <person name="Fan W."/>
            <person name="Wang S."/>
            <person name="Wang H."/>
            <person name="Wang A."/>
            <person name="Jiang F."/>
            <person name="Liu H."/>
            <person name="Zhao H."/>
            <person name="Xu D."/>
            <person name="Zhang Y."/>
        </authorList>
    </citation>
    <scope>NUCLEOTIDE SEQUENCE [LARGE SCALE GENOMIC DNA]</scope>
    <source>
        <strain evidence="2">cv. Yunnan</strain>
        <tissue evidence="1">Leaves</tissue>
    </source>
</reference>
<dbReference type="EMBL" id="CM042025">
    <property type="protein sequence ID" value="KAI3807183.1"/>
    <property type="molecule type" value="Genomic_DNA"/>
</dbReference>
<evidence type="ECO:0000313" key="1">
    <source>
        <dbReference type="EMBL" id="KAI3807183.1"/>
    </source>
</evidence>
<dbReference type="Proteomes" id="UP001056120">
    <property type="component" value="Linkage Group LG08"/>
</dbReference>